<sequence length="716" mass="78265">MTSNQLVWQEIIWPPVLANETVFGLLRRLAADRAAPPIVLEARADHRGVRYLAGTPENYRAILSRHIEQLVPGALVIEWDEARATVQTVRRIRLTDREQAVQPADAAATTRAVLSALTGVQRGEQLVIQAMLGPRKVPQAVPTTQLAARQTWTHKLRYGLLTERDADRRAAIKAKRGQHGFALTFRLGAAAITAERRHTLLLELLGALSTAESPGVQVAITAEHPRGLNAARAPWRWPLQLNIHEVGPLLGWPISDDDRELPGLPPRHPRPVHPRTLAGPHDRIVAQATAPGVSGQLGYGVTDALRHTWVLGPNGTGKSTLLLNLIVSDMQAGRAVVVIEPKDLVRDVLACIPPERRDDVVVFDPLDDCPVGVNPLMRTEGRRPELGADAVFGVLHALHGDALGPRSADILQNALAVLARRDDASLVMLPLLLTHHGFRRAATAHALRDDPIAAGPFWQWFEGLSDEARSQIVAPLQNKLRPLLQPGLRAALGQRRPRFNLRQVLTENKILLVPLQKGVLGPEAAQLLSALILAELWQAIRERAAVPAHQRSPVMVYIDEVQDYLHLPTDLSDALATSRSLGAGFHLAHQYRDQLAPAMRAAFEANARSRICFQLSAADAKAMCLGQSVLSPEDFTALPAYHVYASLLRDNAAQPWASGMTLPPPPPSSDPDDIRARSRDHFGQPRAAIEAGFAELLHLDAPPEEPALGRRRRGVS</sequence>
<keyword evidence="3" id="KW-1185">Reference proteome</keyword>
<reference evidence="2 3" key="1">
    <citation type="submission" date="2023-08" db="EMBL/GenBank/DDBJ databases">
        <authorList>
            <person name="Girao M."/>
            <person name="Carvalho M.F."/>
        </authorList>
    </citation>
    <scope>NUCLEOTIDE SEQUENCE [LARGE SCALE GENOMIC DNA]</scope>
    <source>
        <strain evidence="2 3">CC-R104</strain>
    </source>
</reference>
<dbReference type="EMBL" id="JAUZMZ010000063">
    <property type="protein sequence ID" value="MEE2032978.1"/>
    <property type="molecule type" value="Genomic_DNA"/>
</dbReference>
<feature type="compositionally biased region" description="Basic and acidic residues" evidence="1">
    <location>
        <begin position="672"/>
        <end position="681"/>
    </location>
</feature>
<evidence type="ECO:0000313" key="2">
    <source>
        <dbReference type="EMBL" id="MEE2032978.1"/>
    </source>
</evidence>
<dbReference type="SUPFAM" id="SSF52540">
    <property type="entry name" value="P-loop containing nucleoside triphosphate hydrolases"/>
    <property type="match status" value="1"/>
</dbReference>
<dbReference type="Gene3D" id="3.40.50.300">
    <property type="entry name" value="P-loop containing nucleotide triphosphate hydrolases"/>
    <property type="match status" value="2"/>
</dbReference>
<name>A0ABU7JSG3_9NOCA</name>
<feature type="region of interest" description="Disordered" evidence="1">
    <location>
        <begin position="656"/>
        <end position="681"/>
    </location>
</feature>
<evidence type="ECO:0000313" key="3">
    <source>
        <dbReference type="Proteomes" id="UP001331936"/>
    </source>
</evidence>
<accession>A0ABU7JSG3</accession>
<dbReference type="PANTHER" id="PTHR30121">
    <property type="entry name" value="UNCHARACTERIZED PROTEIN YJGR-RELATED"/>
    <property type="match status" value="1"/>
</dbReference>
<proteinExistence type="predicted"/>
<dbReference type="Proteomes" id="UP001331936">
    <property type="component" value="Unassembled WGS sequence"/>
</dbReference>
<gene>
    <name evidence="2" type="ORF">Q8814_12775</name>
</gene>
<protein>
    <submittedName>
        <fullName evidence="2">Type IV secretory system conjugative DNA transfer family protein</fullName>
    </submittedName>
</protein>
<dbReference type="PANTHER" id="PTHR30121:SF6">
    <property type="entry name" value="SLR6007 PROTEIN"/>
    <property type="match status" value="1"/>
</dbReference>
<dbReference type="InterPro" id="IPR027417">
    <property type="entry name" value="P-loop_NTPase"/>
</dbReference>
<dbReference type="RefSeq" id="WP_330152397.1">
    <property type="nucleotide sequence ID" value="NZ_JAUZMZ010000063.1"/>
</dbReference>
<evidence type="ECO:0000256" key="1">
    <source>
        <dbReference type="SAM" id="MobiDB-lite"/>
    </source>
</evidence>
<dbReference type="InterPro" id="IPR051162">
    <property type="entry name" value="T4SS_component"/>
</dbReference>
<organism evidence="2 3">
    <name type="scientific">Rhodococcus chondri</name>
    <dbReference type="NCBI Taxonomy" id="3065941"/>
    <lineage>
        <taxon>Bacteria</taxon>
        <taxon>Bacillati</taxon>
        <taxon>Actinomycetota</taxon>
        <taxon>Actinomycetes</taxon>
        <taxon>Mycobacteriales</taxon>
        <taxon>Nocardiaceae</taxon>
        <taxon>Rhodococcus</taxon>
    </lineage>
</organism>
<comment type="caution">
    <text evidence="2">The sequence shown here is derived from an EMBL/GenBank/DDBJ whole genome shotgun (WGS) entry which is preliminary data.</text>
</comment>
<feature type="region of interest" description="Disordered" evidence="1">
    <location>
        <begin position="694"/>
        <end position="716"/>
    </location>
</feature>